<dbReference type="InterPro" id="IPR007849">
    <property type="entry name" value="ATP10"/>
</dbReference>
<dbReference type="GO" id="GO:0033615">
    <property type="term" value="P:mitochondrial proton-transporting ATP synthase complex assembly"/>
    <property type="evidence" value="ECO:0007669"/>
    <property type="project" value="TreeGrafter"/>
</dbReference>
<feature type="region of interest" description="Disordered" evidence="1">
    <location>
        <begin position="253"/>
        <end position="285"/>
    </location>
</feature>
<dbReference type="PANTHER" id="PTHR28106">
    <property type="entry name" value="MITOCHONDRIAL ATPASE COMPLEX SUBUNIT ATP10"/>
    <property type="match status" value="1"/>
</dbReference>
<dbReference type="Pfam" id="PF05176">
    <property type="entry name" value="ATP-synt_10"/>
    <property type="match status" value="1"/>
</dbReference>
<protein>
    <submittedName>
        <fullName evidence="2">Mitochondrial ATPase complex subunit atp10</fullName>
    </submittedName>
</protein>
<organism evidence="2 3">
    <name type="scientific">Ramalina farinacea</name>
    <dbReference type="NCBI Taxonomy" id="258253"/>
    <lineage>
        <taxon>Eukaryota</taxon>
        <taxon>Fungi</taxon>
        <taxon>Dikarya</taxon>
        <taxon>Ascomycota</taxon>
        <taxon>Pezizomycotina</taxon>
        <taxon>Lecanoromycetes</taxon>
        <taxon>OSLEUM clade</taxon>
        <taxon>Lecanoromycetidae</taxon>
        <taxon>Lecanorales</taxon>
        <taxon>Lecanorineae</taxon>
        <taxon>Ramalinaceae</taxon>
        <taxon>Ramalina</taxon>
    </lineage>
</organism>
<gene>
    <name evidence="2" type="primary">ATP10</name>
    <name evidence="2" type="ORF">OHK93_001931</name>
</gene>
<evidence type="ECO:0000256" key="1">
    <source>
        <dbReference type="SAM" id="MobiDB-lite"/>
    </source>
</evidence>
<accession>A0AA43TZX5</accession>
<evidence type="ECO:0000313" key="2">
    <source>
        <dbReference type="EMBL" id="MDI1490727.1"/>
    </source>
</evidence>
<sequence>MPARKAPKDQPPVLEHLRVPIGQPEIPLPGDNSHSDHRPIREKIEDFFDSREAARQFMKPAFRNYTLMRHHKGKNFLATPKLFRAETALYFPNMQGYTLADVKGIHDTTKVMRGKYSIVRMLCDQWSVDQANTYTSAEHNPALNAELERLGEKGLQIVNITIMEGWIRRFLVWYHTDWQREQMPESEWGRWFVVTKGISDYTMLDINMINAKVGHVFLVDTQCKIRWTGCGDATDQEKQSLVAAVRKLVEGPSASTGAGAVKTKPSSYKPPEKPPLMPHQEVNSS</sequence>
<proteinExistence type="predicted"/>
<evidence type="ECO:0000313" key="3">
    <source>
        <dbReference type="Proteomes" id="UP001161017"/>
    </source>
</evidence>
<comment type="caution">
    <text evidence="2">The sequence shown here is derived from an EMBL/GenBank/DDBJ whole genome shotgun (WGS) entry which is preliminary data.</text>
</comment>
<name>A0AA43TZX5_9LECA</name>
<dbReference type="EMBL" id="JAPUFD010000012">
    <property type="protein sequence ID" value="MDI1490727.1"/>
    <property type="molecule type" value="Genomic_DNA"/>
</dbReference>
<dbReference type="GO" id="GO:0005743">
    <property type="term" value="C:mitochondrial inner membrane"/>
    <property type="evidence" value="ECO:0007669"/>
    <property type="project" value="TreeGrafter"/>
</dbReference>
<dbReference type="Proteomes" id="UP001161017">
    <property type="component" value="Unassembled WGS sequence"/>
</dbReference>
<dbReference type="PANTHER" id="PTHR28106:SF1">
    <property type="entry name" value="MITOCHONDRIAL ATPASE COMPLEX SUBUNIT ATP10"/>
    <property type="match status" value="1"/>
</dbReference>
<keyword evidence="3" id="KW-1185">Reference proteome</keyword>
<dbReference type="AlphaFoldDB" id="A0AA43TZX5"/>
<reference evidence="2" key="1">
    <citation type="journal article" date="2023" name="Genome Biol. Evol.">
        <title>First Whole Genome Sequence and Flow Cytometry Genome Size Data for the Lichen-Forming Fungus Ramalina farinacea (Ascomycota).</title>
        <authorList>
            <person name="Llewellyn T."/>
            <person name="Mian S."/>
            <person name="Hill R."/>
            <person name="Leitch I.J."/>
            <person name="Gaya E."/>
        </authorList>
    </citation>
    <scope>NUCLEOTIDE SEQUENCE</scope>
    <source>
        <strain evidence="2">LIQ254RAFAR</strain>
    </source>
</reference>